<evidence type="ECO:0000313" key="2">
    <source>
        <dbReference type="EMBL" id="KAK3917844.1"/>
    </source>
</evidence>
<keyword evidence="3" id="KW-1185">Reference proteome</keyword>
<gene>
    <name evidence="2" type="ORF">KUF71_007289</name>
</gene>
<proteinExistence type="predicted"/>
<evidence type="ECO:0000313" key="3">
    <source>
        <dbReference type="Proteomes" id="UP001219518"/>
    </source>
</evidence>
<evidence type="ECO:0000256" key="1">
    <source>
        <dbReference type="SAM" id="SignalP"/>
    </source>
</evidence>
<dbReference type="PROSITE" id="PS51257">
    <property type="entry name" value="PROKAR_LIPOPROTEIN"/>
    <property type="match status" value="1"/>
</dbReference>
<organism evidence="2 3">
    <name type="scientific">Frankliniella fusca</name>
    <dbReference type="NCBI Taxonomy" id="407009"/>
    <lineage>
        <taxon>Eukaryota</taxon>
        <taxon>Metazoa</taxon>
        <taxon>Ecdysozoa</taxon>
        <taxon>Arthropoda</taxon>
        <taxon>Hexapoda</taxon>
        <taxon>Insecta</taxon>
        <taxon>Pterygota</taxon>
        <taxon>Neoptera</taxon>
        <taxon>Paraneoptera</taxon>
        <taxon>Thysanoptera</taxon>
        <taxon>Terebrantia</taxon>
        <taxon>Thripoidea</taxon>
        <taxon>Thripidae</taxon>
        <taxon>Frankliniella</taxon>
    </lineage>
</organism>
<dbReference type="EMBL" id="JAHWGI010000789">
    <property type="protein sequence ID" value="KAK3917844.1"/>
    <property type="molecule type" value="Genomic_DNA"/>
</dbReference>
<dbReference type="AlphaFoldDB" id="A0AAE1HB30"/>
<feature type="chain" id="PRO_5042159282" evidence="1">
    <location>
        <begin position="33"/>
        <end position="302"/>
    </location>
</feature>
<keyword evidence="1" id="KW-0732">Signal</keyword>
<dbReference type="Proteomes" id="UP001219518">
    <property type="component" value="Unassembled WGS sequence"/>
</dbReference>
<sequence length="302" mass="33148">MSSTRQVRASCIASLAALALAVACTRIETASGDPLAEKSTVRCLDLPFWGDVLRRYTCVTEEEYYARFDKWIEFCDLAPPDKNISQADLAWNFEAYSGFLPVRGDMVGGSQSGKTTLVLDVLQHRDRIIDGHIKNFYWALPEDAAVPQAVLSHDPPFRIIRGPPAPSDIARDSIVIVDDLGGRCQTADIAKLFTVTSHHSRNKHLFTVLCTASPARRVALLRTLSREEVLAVCEVILNAISKEGGCPLGAGEARKCERYKGLLRDLAYSKKIGWKGKKKLIVQKGRGAWLVPVLSALLALGS</sequence>
<reference evidence="2" key="2">
    <citation type="journal article" date="2023" name="BMC Genomics">
        <title>Pest status, molecular evolution, and epigenetic factors derived from the genome assembly of Frankliniella fusca, a thysanopteran phytovirus vector.</title>
        <authorList>
            <person name="Catto M.A."/>
            <person name="Labadie P.E."/>
            <person name="Jacobson A.L."/>
            <person name="Kennedy G.G."/>
            <person name="Srinivasan R."/>
            <person name="Hunt B.G."/>
        </authorList>
    </citation>
    <scope>NUCLEOTIDE SEQUENCE</scope>
    <source>
        <strain evidence="2">PL_HMW_Pooled</strain>
    </source>
</reference>
<reference evidence="2" key="1">
    <citation type="submission" date="2021-07" db="EMBL/GenBank/DDBJ databases">
        <authorList>
            <person name="Catto M.A."/>
            <person name="Jacobson A."/>
            <person name="Kennedy G."/>
            <person name="Labadie P."/>
            <person name="Hunt B.G."/>
            <person name="Srinivasan R."/>
        </authorList>
    </citation>
    <scope>NUCLEOTIDE SEQUENCE</scope>
    <source>
        <strain evidence="2">PL_HMW_Pooled</strain>
        <tissue evidence="2">Head</tissue>
    </source>
</reference>
<name>A0AAE1HB30_9NEOP</name>
<accession>A0AAE1HB30</accession>
<feature type="signal peptide" evidence="1">
    <location>
        <begin position="1"/>
        <end position="32"/>
    </location>
</feature>
<protein>
    <submittedName>
        <fullName evidence="2">23S rRNA (Uracil(1939)-C(5))-methyltransferase</fullName>
    </submittedName>
</protein>
<comment type="caution">
    <text evidence="2">The sequence shown here is derived from an EMBL/GenBank/DDBJ whole genome shotgun (WGS) entry which is preliminary data.</text>
</comment>